<organism evidence="6 7">
    <name type="scientific">Mycoplasma iguanae</name>
    <dbReference type="NCBI Taxonomy" id="292461"/>
    <lineage>
        <taxon>Bacteria</taxon>
        <taxon>Bacillati</taxon>
        <taxon>Mycoplasmatota</taxon>
        <taxon>Mollicutes</taxon>
        <taxon>Mycoplasmataceae</taxon>
        <taxon>Mycoplasma</taxon>
    </lineage>
</organism>
<comment type="caution">
    <text evidence="3">Lacks conserved residue(s) required for the propagation of feature annotation.</text>
</comment>
<keyword evidence="4" id="KW-0472">Membrane</keyword>
<evidence type="ECO:0000256" key="1">
    <source>
        <dbReference type="ARBA" id="ARBA00022679"/>
    </source>
</evidence>
<keyword evidence="6" id="KW-0813">Transport</keyword>
<gene>
    <name evidence="6" type="ORF">NV226_01595</name>
</gene>
<dbReference type="RefSeq" id="WP_258211156.1">
    <property type="nucleotide sequence ID" value="NZ_CP102734.1"/>
</dbReference>
<keyword evidence="1" id="KW-0808">Transferase</keyword>
<proteinExistence type="predicted"/>
<keyword evidence="6" id="KW-0762">Sugar transport</keyword>
<dbReference type="PROSITE" id="PS51098">
    <property type="entry name" value="PTS_EIIB_TYPE_1"/>
    <property type="match status" value="1"/>
</dbReference>
<evidence type="ECO:0000256" key="4">
    <source>
        <dbReference type="SAM" id="Phobius"/>
    </source>
</evidence>
<feature type="transmembrane region" description="Helical" evidence="4">
    <location>
        <begin position="6"/>
        <end position="25"/>
    </location>
</feature>
<sequence>MSFKDKIIMVSLTIITLGLIWIYWINKKTPKKDYLSTSVKIPFALEKFLELLGSKNNIQNCSFTHNKVRIDLKNTKIVDREAIQDLKGISGVVLSSNSITIIVGNVAKTIAEKIINELN</sequence>
<dbReference type="SUPFAM" id="SSF55604">
    <property type="entry name" value="Glucose permease domain IIB"/>
    <property type="match status" value="1"/>
</dbReference>
<evidence type="ECO:0000313" key="6">
    <source>
        <dbReference type="EMBL" id="UVD81982.1"/>
    </source>
</evidence>
<protein>
    <submittedName>
        <fullName evidence="6">PTS glucose transporter subunit IIB</fullName>
    </submittedName>
</protein>
<keyword evidence="4" id="KW-1133">Transmembrane helix</keyword>
<evidence type="ECO:0000256" key="2">
    <source>
        <dbReference type="ARBA" id="ARBA00022683"/>
    </source>
</evidence>
<feature type="domain" description="PTS EIIB type-1" evidence="5">
    <location>
        <begin position="42"/>
        <end position="119"/>
    </location>
</feature>
<reference evidence="6" key="1">
    <citation type="submission" date="2022-08" db="EMBL/GenBank/DDBJ databases">
        <title>Complete genome of Mycoplasma iguanae type strain 2327.</title>
        <authorList>
            <person name="Spergser J."/>
        </authorList>
    </citation>
    <scope>NUCLEOTIDE SEQUENCE</scope>
    <source>
        <strain evidence="6">2327</strain>
    </source>
</reference>
<dbReference type="EMBL" id="CP102734">
    <property type="protein sequence ID" value="UVD81982.1"/>
    <property type="molecule type" value="Genomic_DNA"/>
</dbReference>
<evidence type="ECO:0000259" key="5">
    <source>
        <dbReference type="PROSITE" id="PS51098"/>
    </source>
</evidence>
<keyword evidence="2" id="KW-0598">Phosphotransferase system</keyword>
<dbReference type="InterPro" id="IPR001996">
    <property type="entry name" value="PTS_IIB_1"/>
</dbReference>
<name>A0ABY5RB54_9MOLU</name>
<keyword evidence="7" id="KW-1185">Reference proteome</keyword>
<evidence type="ECO:0000256" key="3">
    <source>
        <dbReference type="PROSITE-ProRule" id="PRU00421"/>
    </source>
</evidence>
<dbReference type="Gene3D" id="3.30.1360.60">
    <property type="entry name" value="Glucose permease domain IIB"/>
    <property type="match status" value="1"/>
</dbReference>
<dbReference type="Proteomes" id="UP001059252">
    <property type="component" value="Chromosome"/>
</dbReference>
<keyword evidence="4" id="KW-0812">Transmembrane</keyword>
<accession>A0ABY5RB54</accession>
<dbReference type="InterPro" id="IPR036878">
    <property type="entry name" value="Glu_permease_IIB"/>
</dbReference>
<evidence type="ECO:0000313" key="7">
    <source>
        <dbReference type="Proteomes" id="UP001059252"/>
    </source>
</evidence>